<proteinExistence type="predicted"/>
<name>A0AAE7DFA1_9PSED</name>
<feature type="compositionally biased region" description="Polar residues" evidence="1">
    <location>
        <begin position="1"/>
        <end position="12"/>
    </location>
</feature>
<evidence type="ECO:0000313" key="2">
    <source>
        <dbReference type="EMBL" id="QJC79620.1"/>
    </source>
</evidence>
<evidence type="ECO:0000313" key="3">
    <source>
        <dbReference type="Proteomes" id="UP000501367"/>
    </source>
</evidence>
<dbReference type="EMBL" id="CP051487">
    <property type="protein sequence ID" value="QJC79620.1"/>
    <property type="molecule type" value="Genomic_DNA"/>
</dbReference>
<dbReference type="GeneID" id="72194966"/>
<reference evidence="2 3" key="1">
    <citation type="submission" date="2020-04" db="EMBL/GenBank/DDBJ databases">
        <authorList>
            <person name="Yao Y."/>
            <person name="He Z."/>
        </authorList>
    </citation>
    <scope>NUCLEOTIDE SEQUENCE [LARGE SCALE GENOMIC DNA]</scope>
    <source>
        <strain evidence="2 3">CY-1</strain>
    </source>
</reference>
<dbReference type="AlphaFoldDB" id="A0AAE7DFA1"/>
<evidence type="ECO:0000256" key="1">
    <source>
        <dbReference type="SAM" id="MobiDB-lite"/>
    </source>
</evidence>
<feature type="region of interest" description="Disordered" evidence="1">
    <location>
        <begin position="1"/>
        <end position="23"/>
    </location>
</feature>
<dbReference type="KEGG" id="pum:HGP31_15320"/>
<protein>
    <submittedName>
        <fullName evidence="2">Uncharacterized protein</fullName>
    </submittedName>
</protein>
<accession>A0AAE7DFA1</accession>
<organism evidence="2 3">
    <name type="scientific">Pseudomonas umsongensis</name>
    <dbReference type="NCBI Taxonomy" id="198618"/>
    <lineage>
        <taxon>Bacteria</taxon>
        <taxon>Pseudomonadati</taxon>
        <taxon>Pseudomonadota</taxon>
        <taxon>Gammaproteobacteria</taxon>
        <taxon>Pseudomonadales</taxon>
        <taxon>Pseudomonadaceae</taxon>
        <taxon>Pseudomonas</taxon>
    </lineage>
</organism>
<dbReference type="Proteomes" id="UP000501367">
    <property type="component" value="Chromosome"/>
</dbReference>
<dbReference type="RefSeq" id="WP_168758109.1">
    <property type="nucleotide sequence ID" value="NZ_CP051487.1"/>
</dbReference>
<gene>
    <name evidence="2" type="ORF">HGP31_15320</name>
</gene>
<sequence>MDDNGGQQTSGLPLTVKVRNPPTQPVYPTSISRLLPTIGIAPEAQMPFFRTYAFHLDNASLEKYCRPADFFACDTLMQEEVGELGVPHANKTCEQDLQTLKPSANHQPSPFKLERG</sequence>